<evidence type="ECO:0000313" key="8">
    <source>
        <dbReference type="Proteomes" id="UP000254343"/>
    </source>
</evidence>
<dbReference type="PANTHER" id="PTHR30419">
    <property type="entry name" value="HTH-TYPE TRANSCRIPTIONAL REGULATOR YBHD"/>
    <property type="match status" value="1"/>
</dbReference>
<evidence type="ECO:0000256" key="4">
    <source>
        <dbReference type="ARBA" id="ARBA00023125"/>
    </source>
</evidence>
<dbReference type="FunFam" id="1.10.10.10:FF:000001">
    <property type="entry name" value="LysR family transcriptional regulator"/>
    <property type="match status" value="1"/>
</dbReference>
<dbReference type="InterPro" id="IPR050950">
    <property type="entry name" value="HTH-type_LysR_regulators"/>
</dbReference>
<keyword evidence="3" id="KW-0805">Transcription regulation</keyword>
<dbReference type="PRINTS" id="PR00039">
    <property type="entry name" value="HTHLYSR"/>
</dbReference>
<dbReference type="GO" id="GO:0005829">
    <property type="term" value="C:cytosol"/>
    <property type="evidence" value="ECO:0007669"/>
    <property type="project" value="TreeGrafter"/>
</dbReference>
<dbReference type="GO" id="GO:0003700">
    <property type="term" value="F:DNA-binding transcription factor activity"/>
    <property type="evidence" value="ECO:0007669"/>
    <property type="project" value="InterPro"/>
</dbReference>
<dbReference type="SUPFAM" id="SSF53850">
    <property type="entry name" value="Periplasmic binding protein-like II"/>
    <property type="match status" value="1"/>
</dbReference>
<reference evidence="7 8" key="1">
    <citation type="submission" date="2018-06" db="EMBL/GenBank/DDBJ databases">
        <authorList>
            <consortium name="Pathogen Informatics"/>
            <person name="Doyle S."/>
        </authorList>
    </citation>
    <scope>NUCLEOTIDE SEQUENCE [LARGE SCALE GENOMIC DNA]</scope>
    <source>
        <strain evidence="7 8">NCTC12722</strain>
    </source>
</reference>
<evidence type="ECO:0000256" key="3">
    <source>
        <dbReference type="ARBA" id="ARBA00023015"/>
    </source>
</evidence>
<evidence type="ECO:0000259" key="6">
    <source>
        <dbReference type="PROSITE" id="PS50931"/>
    </source>
</evidence>
<dbReference type="PANTHER" id="PTHR30419:SF30">
    <property type="entry name" value="LYSR FAMILY TRANSCRIPTIONAL REGULATOR"/>
    <property type="match status" value="1"/>
</dbReference>
<evidence type="ECO:0000256" key="1">
    <source>
        <dbReference type="ARBA" id="ARBA00003502"/>
    </source>
</evidence>
<organism evidence="7 8">
    <name type="scientific">Afipia felis</name>
    <name type="common">Cat scratch disease bacillus</name>
    <dbReference type="NCBI Taxonomy" id="1035"/>
    <lineage>
        <taxon>Bacteria</taxon>
        <taxon>Pseudomonadati</taxon>
        <taxon>Pseudomonadota</taxon>
        <taxon>Alphaproteobacteria</taxon>
        <taxon>Hyphomicrobiales</taxon>
        <taxon>Nitrobacteraceae</taxon>
        <taxon>Afipia</taxon>
    </lineage>
</organism>
<evidence type="ECO:0000256" key="2">
    <source>
        <dbReference type="ARBA" id="ARBA00009437"/>
    </source>
</evidence>
<dbReference type="InterPro" id="IPR036390">
    <property type="entry name" value="WH_DNA-bd_sf"/>
</dbReference>
<dbReference type="PROSITE" id="PS50931">
    <property type="entry name" value="HTH_LYSR"/>
    <property type="match status" value="1"/>
</dbReference>
<dbReference type="CDD" id="cd05466">
    <property type="entry name" value="PBP2_LTTR_substrate"/>
    <property type="match status" value="1"/>
</dbReference>
<dbReference type="InterPro" id="IPR000847">
    <property type="entry name" value="LysR_HTH_N"/>
</dbReference>
<accession>A0A380W2G1</accession>
<feature type="domain" description="HTH lysR-type" evidence="6">
    <location>
        <begin position="1"/>
        <end position="58"/>
    </location>
</feature>
<comment type="function">
    <text evidence="1">NodD regulates the expression of the nodABCFE genes which encode other nodulation proteins. NodD is also a negative regulator of its own expression. Binds flavonoids as inducers.</text>
</comment>
<dbReference type="Pfam" id="PF03466">
    <property type="entry name" value="LysR_substrate"/>
    <property type="match status" value="1"/>
</dbReference>
<dbReference type="Proteomes" id="UP000254343">
    <property type="component" value="Unassembled WGS sequence"/>
</dbReference>
<dbReference type="EMBL" id="UIGB01000001">
    <property type="protein sequence ID" value="SUU83132.1"/>
    <property type="molecule type" value="Genomic_DNA"/>
</dbReference>
<protein>
    <submittedName>
        <fullName evidence="7">HTH-type transcriptional regulator YofA</fullName>
    </submittedName>
</protein>
<sequence>MNIRQLETFLAIVEHGSFATAAEKLNATTSTISARIQELEESLGVILFDRSQRKIRLTPKGRELCRYAEKVTSAVADIKTFVTNADMSAGLLRLGVAEMIAVTWLPRLVDLIHEQFPKLSLELNVSLTAELLRRMHADEFDLILAPGLTFDANFETQPVGSVRFAWMAGRRQELPDRVIEPADLKNVRILSLGKDSFHHHTVQQWLTSIGGAQTKVDLCDSMDVIASLTREGVGISLLPVKRYMPDIESGHLRLLRTKPSGPNVEFFAIYRSSTSTTFQARIAELARDASTFDFADDQSPDEKSA</sequence>
<comment type="similarity">
    <text evidence="2">Belongs to the LysR transcriptional regulatory family.</text>
</comment>
<gene>
    <name evidence="7" type="primary">yofA_1</name>
    <name evidence="7" type="ORF">NCTC12722_00293</name>
</gene>
<keyword evidence="4" id="KW-0238">DNA-binding</keyword>
<dbReference type="Gene3D" id="3.40.190.10">
    <property type="entry name" value="Periplasmic binding protein-like II"/>
    <property type="match status" value="2"/>
</dbReference>
<dbReference type="Pfam" id="PF00126">
    <property type="entry name" value="HTH_1"/>
    <property type="match status" value="1"/>
</dbReference>
<dbReference type="Gene3D" id="1.10.10.10">
    <property type="entry name" value="Winged helix-like DNA-binding domain superfamily/Winged helix DNA-binding domain"/>
    <property type="match status" value="1"/>
</dbReference>
<name>A0A380W2G1_AFIFE</name>
<dbReference type="GO" id="GO:0003677">
    <property type="term" value="F:DNA binding"/>
    <property type="evidence" value="ECO:0007669"/>
    <property type="project" value="UniProtKB-KW"/>
</dbReference>
<evidence type="ECO:0000313" key="7">
    <source>
        <dbReference type="EMBL" id="SUU83132.1"/>
    </source>
</evidence>
<proteinExistence type="inferred from homology"/>
<dbReference type="InterPro" id="IPR005119">
    <property type="entry name" value="LysR_subst-bd"/>
</dbReference>
<keyword evidence="5" id="KW-0804">Transcription</keyword>
<dbReference type="SUPFAM" id="SSF46785">
    <property type="entry name" value="Winged helix' DNA-binding domain"/>
    <property type="match status" value="1"/>
</dbReference>
<evidence type="ECO:0000256" key="5">
    <source>
        <dbReference type="ARBA" id="ARBA00023163"/>
    </source>
</evidence>
<dbReference type="InterPro" id="IPR036388">
    <property type="entry name" value="WH-like_DNA-bd_sf"/>
</dbReference>
<dbReference type="AlphaFoldDB" id="A0A380W2G1"/>